<dbReference type="EMBL" id="CM000207">
    <property type="protein sequence ID" value="EAN76352.1"/>
    <property type="molecule type" value="Genomic_DNA"/>
</dbReference>
<dbReference type="GO" id="GO:0005737">
    <property type="term" value="C:cytoplasm"/>
    <property type="evidence" value="ECO:0000314"/>
    <property type="project" value="GeneDB"/>
</dbReference>
<dbReference type="OrthoDB" id="271560at2759"/>
<dbReference type="eggNOG" id="ENOG502RD0Q">
    <property type="taxonomic scope" value="Eukaryota"/>
</dbReference>
<dbReference type="AlphaFoldDB" id="Q38FR8"/>
<name>Q38FR8_TRYB2</name>
<feature type="domain" description="Flagellar attachment zone protein 1 conserved" evidence="1">
    <location>
        <begin position="470"/>
        <end position="559"/>
    </location>
</feature>
<dbReference type="FunFam" id="1.20.920.60:FF:000002">
    <property type="entry name" value="Uncharacterized protein"/>
    <property type="match status" value="1"/>
</dbReference>
<gene>
    <name evidence="2" type="ORF">Tb09.160.1180</name>
</gene>
<keyword evidence="3" id="KW-1185">Reference proteome</keyword>
<dbReference type="RefSeq" id="XP_803561.1">
    <property type="nucleotide sequence ID" value="XM_798468.1"/>
</dbReference>
<dbReference type="KEGG" id="tbr:Tb09.160.1180"/>
<evidence type="ECO:0000313" key="3">
    <source>
        <dbReference type="Proteomes" id="UP000008524"/>
    </source>
</evidence>
<protein>
    <recommendedName>
        <fullName evidence="1">Flagellar attachment zone protein 1 conserved domain-containing protein</fullName>
    </recommendedName>
</protein>
<dbReference type="Pfam" id="PF23398">
    <property type="entry name" value="FAZ1_cons"/>
    <property type="match status" value="1"/>
</dbReference>
<dbReference type="GeneID" id="3660264"/>
<reference evidence="2 3" key="2">
    <citation type="journal article" date="2005" name="Science">
        <title>The genome of the African trypanosome Trypanosoma brucei.</title>
        <authorList>
            <person name="Berriman M."/>
            <person name="Ghedin E."/>
            <person name="Hertz-Fowler C."/>
            <person name="Blandin G."/>
            <person name="Renauld H."/>
            <person name="Bartholomeu D.C."/>
            <person name="Lennard N.J."/>
            <person name="Caler E."/>
            <person name="Hamlin N.E."/>
            <person name="Haas B."/>
            <person name="Bohme U."/>
            <person name="Hannick L."/>
            <person name="Aslett M.A."/>
            <person name="Shallom J."/>
            <person name="Marcello L."/>
            <person name="Hou L."/>
            <person name="Wickstead B."/>
            <person name="Alsmark U.C."/>
            <person name="Arrowsmith C."/>
            <person name="Atkin R.J."/>
            <person name="Barron A.J."/>
            <person name="Bringaud F."/>
            <person name="Brooks K."/>
            <person name="Carrington M."/>
            <person name="Cherevach I."/>
            <person name="Chillingworth T.J."/>
            <person name="Churcher C."/>
            <person name="Clark L.N."/>
            <person name="Corton C.H."/>
            <person name="Cronin A."/>
            <person name="Davies R.M."/>
            <person name="Doggett J."/>
            <person name="Djikeng A."/>
            <person name="Feldblyum T."/>
            <person name="Field M.C."/>
            <person name="Fraser A."/>
            <person name="Goodhead I."/>
            <person name="Hance Z."/>
            <person name="Harper D."/>
            <person name="Harris B.R."/>
            <person name="Hauser H."/>
            <person name="Hostetler J."/>
            <person name="Ivens A."/>
            <person name="Jagels K."/>
            <person name="Johnson D."/>
            <person name="Johnson J."/>
            <person name="Jones K."/>
            <person name="Kerhornou A.X."/>
            <person name="Koo H."/>
            <person name="Larke N."/>
            <person name="Landfear S."/>
            <person name="Larkin C."/>
            <person name="Leech V."/>
            <person name="Line A."/>
            <person name="Lord A."/>
            <person name="Macleod A."/>
            <person name="Mooney P.J."/>
            <person name="Moule S."/>
            <person name="Martin D.M."/>
            <person name="Morgan G.W."/>
            <person name="Mungall K."/>
            <person name="Norbertczak H."/>
            <person name="Ormond D."/>
            <person name="Pai G."/>
            <person name="Peacock C.S."/>
            <person name="Peterson J."/>
            <person name="Quail M.A."/>
            <person name="Rabbinowitsch E."/>
            <person name="Rajandream M.A."/>
            <person name="Reitter C."/>
            <person name="Salzberg S.L."/>
            <person name="Sanders M."/>
            <person name="Schobel S."/>
            <person name="Sharp S."/>
            <person name="Simmonds M."/>
            <person name="Simpson A.J."/>
            <person name="Tallon L."/>
            <person name="Turner C.M."/>
            <person name="Tait A."/>
            <person name="Tivey A.R."/>
            <person name="Van Aken S."/>
            <person name="Walker D."/>
            <person name="Wanless D."/>
            <person name="Wang S."/>
            <person name="White B."/>
            <person name="White O."/>
            <person name="Whitehead S."/>
            <person name="Woodward J."/>
            <person name="Wortman J."/>
            <person name="Adams M.D."/>
            <person name="Embley T.M."/>
            <person name="Gull K."/>
            <person name="Ullu E."/>
            <person name="Barry J.D."/>
            <person name="Fairlamb A.H."/>
            <person name="Opperdoes F."/>
            <person name="Barrell B.G."/>
            <person name="Donelson J.E."/>
            <person name="Hall N."/>
            <person name="Fraser C.M."/>
            <person name="Melville S.E."/>
            <person name="El-Sayed N.M."/>
        </authorList>
    </citation>
    <scope>NUCLEOTIDE SEQUENCE [LARGE SCALE GENOMIC DNA]</scope>
    <source>
        <strain evidence="2 3">927/4 GUTat10.1</strain>
    </source>
</reference>
<reference evidence="2 3" key="1">
    <citation type="journal article" date="2005" name="Science">
        <title>Comparative genomics of trypanosomatid parasitic protozoa.</title>
        <authorList>
            <person name="El-Sayed N.M."/>
            <person name="Myler P.J."/>
            <person name="Blandin G."/>
            <person name="Berriman M."/>
            <person name="Crabtree J."/>
            <person name="Aggarwal G."/>
            <person name="Caler E."/>
            <person name="Renauld H."/>
            <person name="Worthey E.A."/>
            <person name="Hertz-Fowler C."/>
            <person name="Ghedin E."/>
            <person name="Peacock C."/>
            <person name="Bartholomeu D.C."/>
            <person name="Haas B.J."/>
            <person name="Tran A.N."/>
            <person name="Wortman J.R."/>
            <person name="Alsmark U.C."/>
            <person name="Angiuoli S."/>
            <person name="Anupama A."/>
            <person name="Badger J."/>
            <person name="Bringaud F."/>
            <person name="Cadag E."/>
            <person name="Carlton J.M."/>
            <person name="Cerqueira G.C."/>
            <person name="Creasy T."/>
            <person name="Delcher A.L."/>
            <person name="Djikeng A."/>
            <person name="Embley T.M."/>
            <person name="Hauser C."/>
            <person name="Ivens A.C."/>
            <person name="Kummerfeld S.K."/>
            <person name="Pereira-Leal J.B."/>
            <person name="Nilsson D."/>
            <person name="Peterson J."/>
            <person name="Salzberg S.L."/>
            <person name="Shallom J."/>
            <person name="Silva J.C."/>
            <person name="Sundaram J."/>
            <person name="Westenberger S."/>
            <person name="White O."/>
            <person name="Melville S.E."/>
            <person name="Donelson J.E."/>
            <person name="Andersson B."/>
            <person name="Stuart K.D."/>
            <person name="Hall N."/>
        </authorList>
    </citation>
    <scope>NUCLEOTIDE SEQUENCE [LARGE SCALE GENOMIC DNA]</scope>
    <source>
        <strain evidence="2 3">927/4 GUTat10.1</strain>
    </source>
</reference>
<dbReference type="OMA" id="CNDLSHA"/>
<evidence type="ECO:0000313" key="2">
    <source>
        <dbReference type="EMBL" id="EAN76352.1"/>
    </source>
</evidence>
<dbReference type="InParanoid" id="Q38FR8"/>
<dbReference type="InterPro" id="IPR056614">
    <property type="entry name" value="FAZ1_cons"/>
</dbReference>
<evidence type="ECO:0000259" key="1">
    <source>
        <dbReference type="Pfam" id="PF23398"/>
    </source>
</evidence>
<dbReference type="Proteomes" id="UP000008524">
    <property type="component" value="Chromosome 9"/>
</dbReference>
<dbReference type="Gene3D" id="1.20.920.60">
    <property type="match status" value="1"/>
</dbReference>
<dbReference type="PaxDb" id="5691-EAN76352"/>
<accession>Q38FR8</accession>
<sequence>MNRSCLEVNVSDYICLERIGGDYEWSNTLARVIGLPTSQHVRVELFDRVDAVPGGFEPYAEKLGELAVQQDRLDGLNELKALQQQYQQLVEDEDRSSERLCRAREVTQEKQAIAAAFTRQQMVELDQVRAAIEQVPARSWRIIRNINNPSEELFSLVRALMIALQEDHNGSWESMQIVMRQSDFVGRIMELDCTVAPLSKLQRKKIKNELALVPAESLKERRGKSDSFPKLLRGAPLPVVIRRWLNVQMACSRAREAEERVADRLVVKHDRIAALLSEVNGLRGKIAMLGVQISEKKQALIGEEPLNLLNDEEEPINVEGCYVQRTTNGRVVSDIVSLDSVLLVFGPKESKTLLGKEIPVYVQLQPEEVLKMQQTVRTVNDLYDIDELEALFAAEERDDQEKRELQLRMEELSKKELFTEDDEEEMRQLDAFLTDVDRRHERTVWRRRCLEKAGRDKLYLEKRRRIENIVYSDLHIFFTGDKWQEVLDNEEHREYLDAAFKEDASATLRLPKENFTNLTFEGYPLEASFTTEHDKSTPKEELQALLERCAFPTVCAFYHSLTGGTTESVEGEDVDG</sequence>
<dbReference type="STRING" id="185431.Q38FR8"/>
<organism evidence="2 3">
    <name type="scientific">Trypanosoma brucei brucei (strain 927/4 GUTat10.1)</name>
    <dbReference type="NCBI Taxonomy" id="185431"/>
    <lineage>
        <taxon>Eukaryota</taxon>
        <taxon>Discoba</taxon>
        <taxon>Euglenozoa</taxon>
        <taxon>Kinetoplastea</taxon>
        <taxon>Metakinetoplastina</taxon>
        <taxon>Trypanosomatida</taxon>
        <taxon>Trypanosomatidae</taxon>
        <taxon>Trypanosoma</taxon>
    </lineage>
</organism>
<proteinExistence type="predicted"/>